<dbReference type="EMBL" id="CP001700">
    <property type="protein sequence ID" value="ACU71503.1"/>
    <property type="molecule type" value="Genomic_DNA"/>
</dbReference>
<dbReference type="HOGENOM" id="CLU_106303_2_0_11"/>
<dbReference type="RefSeq" id="WP_012786796.1">
    <property type="nucleotide sequence ID" value="NC_013131.1"/>
</dbReference>
<evidence type="ECO:0008006" key="3">
    <source>
        <dbReference type="Google" id="ProtNLM"/>
    </source>
</evidence>
<evidence type="ECO:0000313" key="1">
    <source>
        <dbReference type="EMBL" id="ACU71503.1"/>
    </source>
</evidence>
<dbReference type="STRING" id="479433.Caci_2585"/>
<dbReference type="InterPro" id="IPR012545">
    <property type="entry name" value="DUF1697"/>
</dbReference>
<reference evidence="1 2" key="1">
    <citation type="journal article" date="2009" name="Stand. Genomic Sci.">
        <title>Complete genome sequence of Catenulispora acidiphila type strain (ID 139908).</title>
        <authorList>
            <person name="Copeland A."/>
            <person name="Lapidus A."/>
            <person name="Glavina Del Rio T."/>
            <person name="Nolan M."/>
            <person name="Lucas S."/>
            <person name="Chen F."/>
            <person name="Tice H."/>
            <person name="Cheng J.F."/>
            <person name="Bruce D."/>
            <person name="Goodwin L."/>
            <person name="Pitluck S."/>
            <person name="Mikhailova N."/>
            <person name="Pati A."/>
            <person name="Ivanova N."/>
            <person name="Mavromatis K."/>
            <person name="Chen A."/>
            <person name="Palaniappan K."/>
            <person name="Chain P."/>
            <person name="Land M."/>
            <person name="Hauser L."/>
            <person name="Chang Y.J."/>
            <person name="Jeffries C.D."/>
            <person name="Chertkov O."/>
            <person name="Brettin T."/>
            <person name="Detter J.C."/>
            <person name="Han C."/>
            <person name="Ali Z."/>
            <person name="Tindall B.J."/>
            <person name="Goker M."/>
            <person name="Bristow J."/>
            <person name="Eisen J.A."/>
            <person name="Markowitz V."/>
            <person name="Hugenholtz P."/>
            <person name="Kyrpides N.C."/>
            <person name="Klenk H.P."/>
        </authorList>
    </citation>
    <scope>NUCLEOTIDE SEQUENCE [LARGE SCALE GENOMIC DNA]</scope>
    <source>
        <strain evidence="2">DSM 44928 / JCM 14897 / NBRC 102108 / NRRL B-24433 / ID139908</strain>
    </source>
</reference>
<protein>
    <recommendedName>
        <fullName evidence="3">DUF1697 domain-containing protein</fullName>
    </recommendedName>
</protein>
<dbReference type="KEGG" id="cai:Caci_2585"/>
<dbReference type="OrthoDB" id="9806494at2"/>
<dbReference type="PANTHER" id="PTHR36439">
    <property type="entry name" value="BLL4334 PROTEIN"/>
    <property type="match status" value="1"/>
</dbReference>
<proteinExistence type="predicted"/>
<dbReference type="Proteomes" id="UP000000851">
    <property type="component" value="Chromosome"/>
</dbReference>
<accession>C7PXQ0</accession>
<organism evidence="1 2">
    <name type="scientific">Catenulispora acidiphila (strain DSM 44928 / JCM 14897 / NBRC 102108 / NRRL B-24433 / ID139908)</name>
    <dbReference type="NCBI Taxonomy" id="479433"/>
    <lineage>
        <taxon>Bacteria</taxon>
        <taxon>Bacillati</taxon>
        <taxon>Actinomycetota</taxon>
        <taxon>Actinomycetes</taxon>
        <taxon>Catenulisporales</taxon>
        <taxon>Catenulisporaceae</taxon>
        <taxon>Catenulispora</taxon>
    </lineage>
</organism>
<gene>
    <name evidence="1" type="ordered locus">Caci_2585</name>
</gene>
<keyword evidence="2" id="KW-1185">Reference proteome</keyword>
<dbReference type="PANTHER" id="PTHR36439:SF1">
    <property type="entry name" value="DUF1697 DOMAIN-CONTAINING PROTEIN"/>
    <property type="match status" value="1"/>
</dbReference>
<dbReference type="SUPFAM" id="SSF160379">
    <property type="entry name" value="SP0830-like"/>
    <property type="match status" value="1"/>
</dbReference>
<dbReference type="Pfam" id="PF08002">
    <property type="entry name" value="DUF1697"/>
    <property type="match status" value="1"/>
</dbReference>
<dbReference type="AlphaFoldDB" id="C7PXQ0"/>
<dbReference type="InParanoid" id="C7PXQ0"/>
<sequence length="179" mass="19731">MTKYVAMLRGINVAGNTRVKMDDLRRMFTDMGNTDVQTYLQSGNVIFSSSQRGARKLETAIEEAIAAELDLQIAVLVRTHPDLAKILTANPYLDRETDLTKLPVTFLADKPDADKVAALEVPSGESAVCTVVGREVYLHCPNGYGRTKLNNAFLERKLGVKATTRNWKSVTTLHDMSAS</sequence>
<dbReference type="PIRSF" id="PIRSF008502">
    <property type="entry name" value="UCP008502"/>
    <property type="match status" value="1"/>
</dbReference>
<dbReference type="Gene3D" id="3.30.70.1280">
    <property type="entry name" value="SP0830-like domains"/>
    <property type="match status" value="1"/>
</dbReference>
<dbReference type="eggNOG" id="COG3797">
    <property type="taxonomic scope" value="Bacteria"/>
</dbReference>
<name>C7PXQ0_CATAD</name>
<evidence type="ECO:0000313" key="2">
    <source>
        <dbReference type="Proteomes" id="UP000000851"/>
    </source>
</evidence>